<evidence type="ECO:0000313" key="1">
    <source>
        <dbReference type="EMBL" id="KDB22390.1"/>
    </source>
</evidence>
<keyword evidence="2" id="KW-1185">Reference proteome</keyword>
<dbReference type="AlphaFoldDB" id="A0A059J3F6"/>
<gene>
    <name evidence="1" type="ORF">H109_05748</name>
</gene>
<evidence type="ECO:0000313" key="2">
    <source>
        <dbReference type="Proteomes" id="UP000024533"/>
    </source>
</evidence>
<organism evidence="1 2">
    <name type="scientific">Trichophyton interdigitale (strain MR816)</name>
    <dbReference type="NCBI Taxonomy" id="1215338"/>
    <lineage>
        <taxon>Eukaryota</taxon>
        <taxon>Fungi</taxon>
        <taxon>Dikarya</taxon>
        <taxon>Ascomycota</taxon>
        <taxon>Pezizomycotina</taxon>
        <taxon>Eurotiomycetes</taxon>
        <taxon>Eurotiomycetidae</taxon>
        <taxon>Onygenales</taxon>
        <taxon>Arthrodermataceae</taxon>
        <taxon>Trichophyton</taxon>
    </lineage>
</organism>
<reference evidence="1 2" key="1">
    <citation type="submission" date="2014-02" db="EMBL/GenBank/DDBJ databases">
        <title>The Genome Sequence of Trichophyton interdigitale MR816.</title>
        <authorList>
            <consortium name="The Broad Institute Genomics Platform"/>
            <person name="Cuomo C.A."/>
            <person name="White T.C."/>
            <person name="Graser Y."/>
            <person name="Martinez-Rossi N."/>
            <person name="Heitman J."/>
            <person name="Young S.K."/>
            <person name="Zeng Q."/>
            <person name="Gargeya S."/>
            <person name="Abouelleil A."/>
            <person name="Alvarado L."/>
            <person name="Chapman S.B."/>
            <person name="Gainer-Dewar J."/>
            <person name="Goldberg J."/>
            <person name="Griggs A."/>
            <person name="Gujja S."/>
            <person name="Hansen M."/>
            <person name="Howarth C."/>
            <person name="Imamovic A."/>
            <person name="Larimer J."/>
            <person name="Martinez D."/>
            <person name="Murphy C."/>
            <person name="Pearson M.D."/>
            <person name="Persinoti G."/>
            <person name="Poon T."/>
            <person name="Priest M."/>
            <person name="Roberts A.D."/>
            <person name="Saif S."/>
            <person name="Shea T.D."/>
            <person name="Sykes S.N."/>
            <person name="Wortman J."/>
            <person name="Nusbaum C."/>
            <person name="Birren B."/>
        </authorList>
    </citation>
    <scope>NUCLEOTIDE SEQUENCE [LARGE SCALE GENOMIC DNA]</scope>
    <source>
        <strain evidence="1 2">MR816</strain>
    </source>
</reference>
<dbReference type="HOGENOM" id="CLU_837259_0_0_1"/>
<name>A0A059J3F6_TRIIM</name>
<dbReference type="EMBL" id="AOKY01000358">
    <property type="protein sequence ID" value="KDB22390.1"/>
    <property type="molecule type" value="Genomic_DNA"/>
</dbReference>
<dbReference type="Proteomes" id="UP000024533">
    <property type="component" value="Unassembled WGS sequence"/>
</dbReference>
<protein>
    <submittedName>
        <fullName evidence="1">Uncharacterized protein</fullName>
    </submittedName>
</protein>
<accession>A0A059J3F6</accession>
<dbReference type="OrthoDB" id="4174114at2759"/>
<comment type="caution">
    <text evidence="1">The sequence shown here is derived from an EMBL/GenBank/DDBJ whole genome shotgun (WGS) entry which is preliminary data.</text>
</comment>
<proteinExistence type="predicted"/>
<sequence>MTSSSIQQSVEPRALVEVPTMVRRWDISQGIDANLADLAATALRPLAIETSSNPGTSGTYFPFRPLEKIPAAADAVNAWIENRSNIERAGINLKDNTTVKPRSYLSTWCPIVINTMPRAGILRGIAPDKNGQAIIIALGKLDHTNGLFLGKDIELAPHKLILAEQVVELLELNAEHADSPMIKYTANDGTIKTGQCSWDQFMRMPRALEIYRRDGGESLNPKVKLMIALYGILGKQAWTHWFGRRVVEGPDTVGQIKEYQGVIFGTATGLRPTVLAIALVKGKYVQVVFPSITNLPPEDQHFARDWAAEASKLAHTCDSYNRIFVLFRPGQA</sequence>